<dbReference type="AlphaFoldDB" id="A0A1G2HT97"/>
<dbReference type="PANTHER" id="PTHR30486:SF15">
    <property type="entry name" value="TYPE II_IV SECRETION SYSTEM ATPASE"/>
    <property type="match status" value="1"/>
</dbReference>
<evidence type="ECO:0000313" key="2">
    <source>
        <dbReference type="EMBL" id="OGZ65754.1"/>
    </source>
</evidence>
<reference evidence="2 3" key="1">
    <citation type="journal article" date="2016" name="Nat. Commun.">
        <title>Thousands of microbial genomes shed light on interconnected biogeochemical processes in an aquifer system.</title>
        <authorList>
            <person name="Anantharaman K."/>
            <person name="Brown C.T."/>
            <person name="Hug L.A."/>
            <person name="Sharon I."/>
            <person name="Castelle C.J."/>
            <person name="Probst A.J."/>
            <person name="Thomas B.C."/>
            <person name="Singh A."/>
            <person name="Wilkins M.J."/>
            <person name="Karaoz U."/>
            <person name="Brodie E.L."/>
            <person name="Williams K.H."/>
            <person name="Hubbard S.S."/>
            <person name="Banfield J.F."/>
        </authorList>
    </citation>
    <scope>NUCLEOTIDE SEQUENCE [LARGE SCALE GENOMIC DNA]</scope>
</reference>
<dbReference type="PANTHER" id="PTHR30486">
    <property type="entry name" value="TWITCHING MOTILITY PROTEIN PILT"/>
    <property type="match status" value="1"/>
</dbReference>
<dbReference type="InterPro" id="IPR027417">
    <property type="entry name" value="P-loop_NTPase"/>
</dbReference>
<dbReference type="Proteomes" id="UP000178774">
    <property type="component" value="Unassembled WGS sequence"/>
</dbReference>
<organism evidence="2 3">
    <name type="scientific">Candidatus Staskawiczbacteria bacterium RIFCSPHIGHO2_01_FULL_41_41</name>
    <dbReference type="NCBI Taxonomy" id="1802203"/>
    <lineage>
        <taxon>Bacteria</taxon>
        <taxon>Candidatus Staskawicziibacteriota</taxon>
    </lineage>
</organism>
<dbReference type="InterPro" id="IPR050921">
    <property type="entry name" value="T4SS_GSP_E_ATPase"/>
</dbReference>
<dbReference type="SUPFAM" id="SSF52540">
    <property type="entry name" value="P-loop containing nucleoside triphosphate hydrolases"/>
    <property type="match status" value="1"/>
</dbReference>
<sequence length="257" mass="28816">MRKLGYNIEPLKVASALSAPGSEVDPSIGIRSTLRLGDSAIFVGEVRSKEAIALFEAMRVGAAANVVAGTIHADSPYGVFDRVVNDIGVPKTSFKAIDIIVVANPVISGLKKYKRVLRITEVRKEWDEDPLREHGFVDLMAYNPVTDQLEITDELRNGNSDILKRMAGRVKEFAGDWDAVWNNIVLRANCKQAIVDAFSESGDESLLEAEFVIRANDIFRIVSDKVKEKTGKLDSDKIYFEFKEWLRKEVKKRKQEE</sequence>
<dbReference type="Gene3D" id="3.40.50.300">
    <property type="entry name" value="P-loop containing nucleotide triphosphate hydrolases"/>
    <property type="match status" value="1"/>
</dbReference>
<proteinExistence type="inferred from homology"/>
<gene>
    <name evidence="2" type="ORF">A2822_04405</name>
</gene>
<dbReference type="GO" id="GO:0016887">
    <property type="term" value="F:ATP hydrolysis activity"/>
    <property type="evidence" value="ECO:0007669"/>
    <property type="project" value="InterPro"/>
</dbReference>
<dbReference type="EMBL" id="MHOP01000015">
    <property type="protein sequence ID" value="OGZ65754.1"/>
    <property type="molecule type" value="Genomic_DNA"/>
</dbReference>
<protein>
    <submittedName>
        <fullName evidence="2">Uncharacterized protein</fullName>
    </submittedName>
</protein>
<comment type="similarity">
    <text evidence="1">Belongs to the GSP E family.</text>
</comment>
<comment type="caution">
    <text evidence="2">The sequence shown here is derived from an EMBL/GenBank/DDBJ whole genome shotgun (WGS) entry which is preliminary data.</text>
</comment>
<evidence type="ECO:0000256" key="1">
    <source>
        <dbReference type="ARBA" id="ARBA00006611"/>
    </source>
</evidence>
<evidence type="ECO:0000313" key="3">
    <source>
        <dbReference type="Proteomes" id="UP000178774"/>
    </source>
</evidence>
<accession>A0A1G2HT97</accession>
<name>A0A1G2HT97_9BACT</name>